<dbReference type="GO" id="GO:0032259">
    <property type="term" value="P:methylation"/>
    <property type="evidence" value="ECO:0007669"/>
    <property type="project" value="UniProtKB-KW"/>
</dbReference>
<keyword evidence="3" id="KW-0808">Transferase</keyword>
<dbReference type="GO" id="GO:0003677">
    <property type="term" value="F:DNA binding"/>
    <property type="evidence" value="ECO:0007669"/>
    <property type="project" value="UniProtKB-KW"/>
</dbReference>
<keyword evidence="5" id="KW-0680">Restriction system</keyword>
<dbReference type="EC" id="2.1.1.-" evidence="8"/>
<evidence type="ECO:0000313" key="10">
    <source>
        <dbReference type="EMBL" id="ACF42973.1"/>
    </source>
</evidence>
<dbReference type="PANTHER" id="PTHR13370">
    <property type="entry name" value="RNA METHYLASE-RELATED"/>
    <property type="match status" value="1"/>
</dbReference>
<dbReference type="eggNOG" id="COG1525">
    <property type="taxonomic scope" value="Bacteria"/>
</dbReference>
<evidence type="ECO:0000256" key="1">
    <source>
        <dbReference type="ARBA" id="ARBA00010203"/>
    </source>
</evidence>
<proteinExistence type="inferred from homology"/>
<comment type="similarity">
    <text evidence="1">Belongs to the N(4)/N(6)-methyltransferase family. N(4) subfamily.</text>
</comment>
<dbReference type="Gene3D" id="2.40.50.90">
    <property type="match status" value="1"/>
</dbReference>
<dbReference type="OrthoDB" id="9800801at2"/>
<evidence type="ECO:0000259" key="9">
    <source>
        <dbReference type="Pfam" id="PF01555"/>
    </source>
</evidence>
<reference evidence="10 11" key="1">
    <citation type="submission" date="2008-06" db="EMBL/GenBank/DDBJ databases">
        <title>Complete sequence of Pelodictyon phaeoclathratiforme BU-1.</title>
        <authorList>
            <consortium name="US DOE Joint Genome Institute"/>
            <person name="Lucas S."/>
            <person name="Copeland A."/>
            <person name="Lapidus A."/>
            <person name="Glavina del Rio T."/>
            <person name="Dalin E."/>
            <person name="Tice H."/>
            <person name="Bruce D."/>
            <person name="Goodwin L."/>
            <person name="Pitluck S."/>
            <person name="Schmutz J."/>
            <person name="Larimer F."/>
            <person name="Land M."/>
            <person name="Hauser L."/>
            <person name="Kyrpides N."/>
            <person name="Mikhailova N."/>
            <person name="Liu Z."/>
            <person name="Li T."/>
            <person name="Zhao F."/>
            <person name="Overmann J."/>
            <person name="Bryant D.A."/>
            <person name="Richardson P."/>
        </authorList>
    </citation>
    <scope>NUCLEOTIDE SEQUENCE [LARGE SCALE GENOMIC DNA]</scope>
    <source>
        <strain evidence="11">DSM 5477 / BU-1</strain>
    </source>
</reference>
<dbReference type="PANTHER" id="PTHR13370:SF3">
    <property type="entry name" value="TRNA (GUANINE(10)-N2)-METHYLTRANSFERASE HOMOLOG"/>
    <property type="match status" value="1"/>
</dbReference>
<keyword evidence="6" id="KW-0238">DNA-binding</keyword>
<dbReference type="RefSeq" id="WP_012507468.1">
    <property type="nucleotide sequence ID" value="NC_011060.1"/>
</dbReference>
<evidence type="ECO:0000256" key="2">
    <source>
        <dbReference type="ARBA" id="ARBA00022603"/>
    </source>
</evidence>
<dbReference type="EMBL" id="CP001110">
    <property type="protein sequence ID" value="ACF42973.1"/>
    <property type="molecule type" value="Genomic_DNA"/>
</dbReference>
<dbReference type="InterPro" id="IPR001091">
    <property type="entry name" value="RM_Methyltransferase"/>
</dbReference>
<dbReference type="GO" id="GO:0005737">
    <property type="term" value="C:cytoplasm"/>
    <property type="evidence" value="ECO:0007669"/>
    <property type="project" value="TreeGrafter"/>
</dbReference>
<dbReference type="GO" id="GO:0008170">
    <property type="term" value="F:N-methyltransferase activity"/>
    <property type="evidence" value="ECO:0007669"/>
    <property type="project" value="InterPro"/>
</dbReference>
<dbReference type="InterPro" id="IPR017985">
    <property type="entry name" value="MeTrfase_CN4_CS"/>
</dbReference>
<dbReference type="eggNOG" id="COG0863">
    <property type="taxonomic scope" value="Bacteria"/>
</dbReference>
<feature type="domain" description="DNA methylase N-4/N-6" evidence="9">
    <location>
        <begin position="9"/>
        <end position="239"/>
    </location>
</feature>
<dbReference type="GO" id="GO:0015667">
    <property type="term" value="F:site-specific DNA-methyltransferase (cytosine-N4-specific) activity"/>
    <property type="evidence" value="ECO:0007669"/>
    <property type="project" value="UniProtKB-EC"/>
</dbReference>
<dbReference type="InterPro" id="IPR035437">
    <property type="entry name" value="SNase_OB-fold_sf"/>
</dbReference>
<name>B4SDY2_PELPB</name>
<dbReference type="Proteomes" id="UP000002724">
    <property type="component" value="Chromosome"/>
</dbReference>
<keyword evidence="4" id="KW-0949">S-adenosyl-L-methionine</keyword>
<evidence type="ECO:0000256" key="8">
    <source>
        <dbReference type="RuleBase" id="RU362026"/>
    </source>
</evidence>
<evidence type="ECO:0000313" key="11">
    <source>
        <dbReference type="Proteomes" id="UP000002724"/>
    </source>
</evidence>
<dbReference type="SUPFAM" id="SSF50199">
    <property type="entry name" value="Staphylococcal nuclease"/>
    <property type="match status" value="1"/>
</dbReference>
<dbReference type="PRINTS" id="PR00508">
    <property type="entry name" value="S21N4MTFRASE"/>
</dbReference>
<evidence type="ECO:0000256" key="3">
    <source>
        <dbReference type="ARBA" id="ARBA00022679"/>
    </source>
</evidence>
<dbReference type="STRING" id="324925.Ppha_0675"/>
<dbReference type="GO" id="GO:0009307">
    <property type="term" value="P:DNA restriction-modification system"/>
    <property type="evidence" value="ECO:0007669"/>
    <property type="project" value="UniProtKB-KW"/>
</dbReference>
<dbReference type="CDD" id="cd02440">
    <property type="entry name" value="AdoMet_MTases"/>
    <property type="match status" value="1"/>
</dbReference>
<evidence type="ECO:0000256" key="7">
    <source>
        <dbReference type="ARBA" id="ARBA00049120"/>
    </source>
</evidence>
<dbReference type="Pfam" id="PF01555">
    <property type="entry name" value="N6_N4_Mtase"/>
    <property type="match status" value="1"/>
</dbReference>
<evidence type="ECO:0000256" key="4">
    <source>
        <dbReference type="ARBA" id="ARBA00022691"/>
    </source>
</evidence>
<dbReference type="HOGENOM" id="CLU_634099_0_0_10"/>
<sequence length="416" mass="47959">MNLLPGRSVHLVVTSPPYWQLKDYGTDNQIGFHESYESYINNLNLVWNECERVLHPGCRLCINIGDQFARSVYYGRYKVIPIRTEIIKFCETIGFDYMGAVIWQKVTTTNTTGGASIMGSFPYPRNGILKIDYEFILIFKKQGDAPKPTKEQKERSAMTTEEWNTYFSGHWNFAGAKQEGHLAMFPEELPHRLIKMFAFRGDTVLDPFMGSGTTSLAAKNLERNSVGYEINPEFIEIARQKLNTKQPDFMGTEYEFLHDTVKGDFAAAIEQLPYQFRDPHKLDKKTDPRKLTFGSRIEKESQAEREEFFTVKEILSPEKVRLSNGLTIKLIGIKSEPFSHDKAIGYLNEKIKGKRIFLKYDKLKYDNENVLLCYLYLENKTFVNAHLIKSGLVGIDCSYEYKQQVKFLNMGELVQG</sequence>
<dbReference type="PROSITE" id="PS00093">
    <property type="entry name" value="N4_MTASE"/>
    <property type="match status" value="1"/>
</dbReference>
<dbReference type="InterPro" id="IPR029063">
    <property type="entry name" value="SAM-dependent_MTases_sf"/>
</dbReference>
<gene>
    <name evidence="10" type="ordered locus">Ppha_0675</name>
</gene>
<comment type="catalytic activity">
    <reaction evidence="7">
        <text>a 2'-deoxycytidine in DNA + S-adenosyl-L-methionine = an N(4)-methyl-2'-deoxycytidine in DNA + S-adenosyl-L-homocysteine + H(+)</text>
        <dbReference type="Rhea" id="RHEA:16857"/>
        <dbReference type="Rhea" id="RHEA-COMP:11369"/>
        <dbReference type="Rhea" id="RHEA-COMP:13674"/>
        <dbReference type="ChEBI" id="CHEBI:15378"/>
        <dbReference type="ChEBI" id="CHEBI:57856"/>
        <dbReference type="ChEBI" id="CHEBI:59789"/>
        <dbReference type="ChEBI" id="CHEBI:85452"/>
        <dbReference type="ChEBI" id="CHEBI:137933"/>
        <dbReference type="EC" id="2.1.1.113"/>
    </reaction>
</comment>
<evidence type="ECO:0000256" key="5">
    <source>
        <dbReference type="ARBA" id="ARBA00022747"/>
    </source>
</evidence>
<dbReference type="KEGG" id="pph:Ppha_0675"/>
<accession>B4SDY2</accession>
<dbReference type="Gene3D" id="3.40.50.150">
    <property type="entry name" value="Vaccinia Virus protein VP39"/>
    <property type="match status" value="1"/>
</dbReference>
<dbReference type="REBASE" id="18530">
    <property type="entry name" value="M1.PphBUORF675P"/>
</dbReference>
<dbReference type="GO" id="GO:0009007">
    <property type="term" value="F:site-specific DNA-methyltransferase (adenine-specific) activity"/>
    <property type="evidence" value="ECO:0007669"/>
    <property type="project" value="TreeGrafter"/>
</dbReference>
<dbReference type="AlphaFoldDB" id="B4SDY2"/>
<protein>
    <recommendedName>
        <fullName evidence="8">Methyltransferase</fullName>
        <ecNumber evidence="8">2.1.1.-</ecNumber>
    </recommendedName>
</protein>
<organism evidence="10 11">
    <name type="scientific">Pelodictyon phaeoclathratiforme (strain DSM 5477 / BU-1)</name>
    <dbReference type="NCBI Taxonomy" id="324925"/>
    <lineage>
        <taxon>Bacteria</taxon>
        <taxon>Pseudomonadati</taxon>
        <taxon>Chlorobiota</taxon>
        <taxon>Chlorobiia</taxon>
        <taxon>Chlorobiales</taxon>
        <taxon>Chlorobiaceae</taxon>
        <taxon>Chlorobium/Pelodictyon group</taxon>
        <taxon>Pelodictyon</taxon>
    </lineage>
</organism>
<keyword evidence="2 10" id="KW-0489">Methyltransferase</keyword>
<dbReference type="InterPro" id="IPR002941">
    <property type="entry name" value="DNA_methylase_N4/N6"/>
</dbReference>
<dbReference type="SUPFAM" id="SSF53335">
    <property type="entry name" value="S-adenosyl-L-methionine-dependent methyltransferases"/>
    <property type="match status" value="1"/>
</dbReference>
<keyword evidence="11" id="KW-1185">Reference proteome</keyword>
<evidence type="ECO:0000256" key="6">
    <source>
        <dbReference type="ARBA" id="ARBA00023125"/>
    </source>
</evidence>